<feature type="transmembrane region" description="Helical" evidence="5">
    <location>
        <begin position="32"/>
        <end position="50"/>
    </location>
</feature>
<sequence>MALAANQMSFNGGLEKVPSIRNLLWKLRVEDIIFVVCVATCVYPLGYYSYVPSLSAVYMNAKYAVIAIISVLLLLKKYKPSLIAILIVGFDAYLLLTTIAFDGNINRWAQFALYRIALICVFDYMLSRRPVFALGTITLICLAHLAINEVLGSAGTSSLNVDNAMYWLGIRVRIAGFALPAMAFSLLFCIYSKISKLIKLPILIAVYALAITFFIQKNVSTALVSSSLSLILLLLFVTYKKFAKRISLIAAIAAVALNFAIIFFDFQNKFSWLIEGILGKSLTLTGRVGIWHSVLSKMQGHYLFGHGVGSGIPFIYEFGEPITYEHNQLLNVLFSGGIVGLVFLFVILFVTFRSIASVEPSPYTSVVTAFLLAMCVQMISEHPYENALFALLLLFGYRYKDIPLPQPQRLFRSIRFKLF</sequence>
<evidence type="ECO:0000256" key="2">
    <source>
        <dbReference type="ARBA" id="ARBA00022692"/>
    </source>
</evidence>
<feature type="transmembrane region" description="Helical" evidence="5">
    <location>
        <begin position="221"/>
        <end position="239"/>
    </location>
</feature>
<feature type="transmembrane region" description="Helical" evidence="5">
    <location>
        <begin position="82"/>
        <end position="101"/>
    </location>
</feature>
<dbReference type="PANTHER" id="PTHR37422">
    <property type="entry name" value="TEICHURONIC ACID BIOSYNTHESIS PROTEIN TUAE"/>
    <property type="match status" value="1"/>
</dbReference>
<evidence type="ECO:0000313" key="8">
    <source>
        <dbReference type="Proteomes" id="UP000326251"/>
    </source>
</evidence>
<feature type="transmembrane region" description="Helical" evidence="5">
    <location>
        <begin position="56"/>
        <end position="75"/>
    </location>
</feature>
<dbReference type="InterPro" id="IPR051533">
    <property type="entry name" value="WaaL-like"/>
</dbReference>
<feature type="domain" description="O-antigen ligase-related" evidence="6">
    <location>
        <begin position="207"/>
        <end position="345"/>
    </location>
</feature>
<dbReference type="InterPro" id="IPR007016">
    <property type="entry name" value="O-antigen_ligase-rel_domated"/>
</dbReference>
<organism evidence="7 8">
    <name type="scientific">Bifidobacterium reuteri</name>
    <dbReference type="NCBI Taxonomy" id="983706"/>
    <lineage>
        <taxon>Bacteria</taxon>
        <taxon>Bacillati</taxon>
        <taxon>Actinomycetota</taxon>
        <taxon>Actinomycetes</taxon>
        <taxon>Bifidobacteriales</taxon>
        <taxon>Bifidobacteriaceae</taxon>
        <taxon>Bifidobacterium</taxon>
    </lineage>
</organism>
<dbReference type="GO" id="GO:0016020">
    <property type="term" value="C:membrane"/>
    <property type="evidence" value="ECO:0007669"/>
    <property type="project" value="UniProtKB-SubCell"/>
</dbReference>
<keyword evidence="2 5" id="KW-0812">Transmembrane</keyword>
<feature type="transmembrane region" description="Helical" evidence="5">
    <location>
        <begin position="363"/>
        <end position="380"/>
    </location>
</feature>
<keyword evidence="3 5" id="KW-1133">Transmembrane helix</keyword>
<protein>
    <recommendedName>
        <fullName evidence="6">O-antigen ligase-related domain-containing protein</fullName>
    </recommendedName>
</protein>
<dbReference type="RefSeq" id="WP_150336091.1">
    <property type="nucleotide sequence ID" value="NZ_RZUG01000035.1"/>
</dbReference>
<gene>
    <name evidence="7" type="ORF">EMO92_11115</name>
</gene>
<reference evidence="7 8" key="1">
    <citation type="journal article" date="2019" name="Syst. Appl. Microbiol.">
        <title>Characterization of Bifidobacterium species in feaces of the Egyptian fruit bat: Description of B. vespertilionis sp. nov. and B. rousetti sp. nov.</title>
        <authorList>
            <person name="Modesto M."/>
            <person name="Satti M."/>
            <person name="Watanabe K."/>
            <person name="Puglisi E."/>
            <person name="Morelli L."/>
            <person name="Huang C.-H."/>
            <person name="Liou J.-S."/>
            <person name="Miyashita M."/>
            <person name="Tamura T."/>
            <person name="Saito S."/>
            <person name="Mori K."/>
            <person name="Huang L."/>
            <person name="Sciavilla P."/>
            <person name="Sandri C."/>
            <person name="Spiezio C."/>
            <person name="Vitali F."/>
            <person name="Cavalieri D."/>
            <person name="Perpetuini G."/>
            <person name="Tofalo R."/>
            <person name="Bonetti A."/>
            <person name="Arita M."/>
            <person name="Mattarelli P."/>
        </authorList>
    </citation>
    <scope>NUCLEOTIDE SEQUENCE [LARGE SCALE GENOMIC DNA]</scope>
    <source>
        <strain evidence="7 8">RST19</strain>
    </source>
</reference>
<evidence type="ECO:0000256" key="5">
    <source>
        <dbReference type="SAM" id="Phobius"/>
    </source>
</evidence>
<evidence type="ECO:0000256" key="3">
    <source>
        <dbReference type="ARBA" id="ARBA00022989"/>
    </source>
</evidence>
<feature type="transmembrane region" description="Helical" evidence="5">
    <location>
        <begin position="107"/>
        <end position="126"/>
    </location>
</feature>
<accession>A0A5J5DZX5</accession>
<evidence type="ECO:0000256" key="4">
    <source>
        <dbReference type="ARBA" id="ARBA00023136"/>
    </source>
</evidence>
<keyword evidence="4 5" id="KW-0472">Membrane</keyword>
<name>A0A5J5DZX5_9BIFI</name>
<feature type="transmembrane region" description="Helical" evidence="5">
    <location>
        <begin position="167"/>
        <end position="190"/>
    </location>
</feature>
<dbReference type="PANTHER" id="PTHR37422:SF13">
    <property type="entry name" value="LIPOPOLYSACCHARIDE BIOSYNTHESIS PROTEIN PA4999-RELATED"/>
    <property type="match status" value="1"/>
</dbReference>
<comment type="caution">
    <text evidence="7">The sequence shown here is derived from an EMBL/GenBank/DDBJ whole genome shotgun (WGS) entry which is preliminary data.</text>
</comment>
<evidence type="ECO:0000256" key="1">
    <source>
        <dbReference type="ARBA" id="ARBA00004141"/>
    </source>
</evidence>
<proteinExistence type="predicted"/>
<feature type="transmembrane region" description="Helical" evidence="5">
    <location>
        <begin position="197"/>
        <end position="215"/>
    </location>
</feature>
<feature type="transmembrane region" description="Helical" evidence="5">
    <location>
        <begin position="131"/>
        <end position="147"/>
    </location>
</feature>
<dbReference type="AlphaFoldDB" id="A0A5J5DZX5"/>
<dbReference type="Proteomes" id="UP000326251">
    <property type="component" value="Unassembled WGS sequence"/>
</dbReference>
<evidence type="ECO:0000313" key="7">
    <source>
        <dbReference type="EMBL" id="KAA8822411.1"/>
    </source>
</evidence>
<dbReference type="Pfam" id="PF04932">
    <property type="entry name" value="Wzy_C"/>
    <property type="match status" value="1"/>
</dbReference>
<comment type="subcellular location">
    <subcellularLocation>
        <location evidence="1">Membrane</location>
        <topology evidence="1">Multi-pass membrane protein</topology>
    </subcellularLocation>
</comment>
<evidence type="ECO:0000259" key="6">
    <source>
        <dbReference type="Pfam" id="PF04932"/>
    </source>
</evidence>
<dbReference type="EMBL" id="RZUG01000035">
    <property type="protein sequence ID" value="KAA8822411.1"/>
    <property type="molecule type" value="Genomic_DNA"/>
</dbReference>
<feature type="transmembrane region" description="Helical" evidence="5">
    <location>
        <begin position="331"/>
        <end position="351"/>
    </location>
</feature>
<feature type="transmembrane region" description="Helical" evidence="5">
    <location>
        <begin position="246"/>
        <end position="264"/>
    </location>
</feature>